<accession>A0ABM5MLU4</accession>
<organism evidence="2 3">
    <name type="scientific">Geobacillus thermoleovorans CCB_US3_UF5</name>
    <dbReference type="NCBI Taxonomy" id="1111068"/>
    <lineage>
        <taxon>Bacteria</taxon>
        <taxon>Bacillati</taxon>
        <taxon>Bacillota</taxon>
        <taxon>Bacilli</taxon>
        <taxon>Bacillales</taxon>
        <taxon>Anoxybacillaceae</taxon>
        <taxon>Geobacillus</taxon>
        <taxon>Geobacillus thermoleovorans group</taxon>
    </lineage>
</organism>
<name>A0ABM5MLU4_GEOTH</name>
<protein>
    <submittedName>
        <fullName evidence="2">Uncharacterized protein</fullName>
    </submittedName>
</protein>
<sequence>MCFFLIREPWIRARRLFFAPSSLSAVLRDWERTQANQENRKSASSGRFRRRAGAIID</sequence>
<reference evidence="2 3" key="1">
    <citation type="submission" date="2011-11" db="EMBL/GenBank/DDBJ databases">
        <title>Complete genome sequence of thermophilic Geobacillus thermoleovorans CCB_US3_UF5.</title>
        <authorList>
            <person name="Muhd Sakaff M.K.L."/>
            <person name="Abdul Rahman A.Y."/>
            <person name="Saito J.A."/>
            <person name="Hou S."/>
            <person name="Alam M."/>
        </authorList>
    </citation>
    <scope>NUCLEOTIDE SEQUENCE [LARGE SCALE GENOMIC DNA]</scope>
    <source>
        <strain evidence="2 3">CCB_US3_UF5</strain>
    </source>
</reference>
<keyword evidence="3" id="KW-1185">Reference proteome</keyword>
<evidence type="ECO:0000313" key="3">
    <source>
        <dbReference type="Proteomes" id="UP000005636"/>
    </source>
</evidence>
<evidence type="ECO:0000256" key="1">
    <source>
        <dbReference type="SAM" id="MobiDB-lite"/>
    </source>
</evidence>
<dbReference type="Proteomes" id="UP000005636">
    <property type="component" value="Chromosome"/>
</dbReference>
<feature type="compositionally biased region" description="Basic residues" evidence="1">
    <location>
        <begin position="47"/>
        <end position="57"/>
    </location>
</feature>
<proteinExistence type="predicted"/>
<feature type="region of interest" description="Disordered" evidence="1">
    <location>
        <begin position="35"/>
        <end position="57"/>
    </location>
</feature>
<gene>
    <name evidence="2" type="ORF">GTCCBUS3UF5_32750</name>
</gene>
<dbReference type="EMBL" id="CP003125">
    <property type="protein sequence ID" value="AEV20577.1"/>
    <property type="molecule type" value="Genomic_DNA"/>
</dbReference>
<evidence type="ECO:0000313" key="2">
    <source>
        <dbReference type="EMBL" id="AEV20577.1"/>
    </source>
</evidence>